<keyword evidence="1" id="KW-1133">Transmembrane helix</keyword>
<keyword evidence="1" id="KW-0812">Transmembrane</keyword>
<accession>A0AAW4PX97</accession>
<protein>
    <submittedName>
        <fullName evidence="2">Uncharacterized protein</fullName>
    </submittedName>
</protein>
<gene>
    <name evidence="2" type="ORF">EGH21_19375</name>
</gene>
<organism evidence="2 3">
    <name type="scientific">Haloarcula rubra</name>
    <dbReference type="NCBI Taxonomy" id="2487747"/>
    <lineage>
        <taxon>Archaea</taxon>
        <taxon>Methanobacteriati</taxon>
        <taxon>Methanobacteriota</taxon>
        <taxon>Stenosarchaea group</taxon>
        <taxon>Halobacteria</taxon>
        <taxon>Halobacteriales</taxon>
        <taxon>Haloarculaceae</taxon>
        <taxon>Haloarcula</taxon>
    </lineage>
</organism>
<evidence type="ECO:0000313" key="3">
    <source>
        <dbReference type="Proteomes" id="UP001430377"/>
    </source>
</evidence>
<dbReference type="EMBL" id="RKLR01000011">
    <property type="protein sequence ID" value="MBX0325190.1"/>
    <property type="molecule type" value="Genomic_DNA"/>
</dbReference>
<dbReference type="RefSeq" id="WP_220620058.1">
    <property type="nucleotide sequence ID" value="NZ_RKLR01000011.1"/>
</dbReference>
<dbReference type="AlphaFoldDB" id="A0AAW4PX97"/>
<keyword evidence="1" id="KW-0472">Membrane</keyword>
<evidence type="ECO:0000256" key="1">
    <source>
        <dbReference type="SAM" id="Phobius"/>
    </source>
</evidence>
<feature type="transmembrane region" description="Helical" evidence="1">
    <location>
        <begin position="373"/>
        <end position="392"/>
    </location>
</feature>
<evidence type="ECO:0000313" key="2">
    <source>
        <dbReference type="EMBL" id="MBX0325190.1"/>
    </source>
</evidence>
<feature type="transmembrane region" description="Helical" evidence="1">
    <location>
        <begin position="336"/>
        <end position="352"/>
    </location>
</feature>
<reference evidence="2 3" key="1">
    <citation type="submission" date="2021-06" db="EMBL/GenBank/DDBJ databases">
        <title>Halomicroarcula sp. a new haloarchaeum isolated from saline soil.</title>
        <authorList>
            <person name="Duran-Viseras A."/>
            <person name="Sanchez-Porro C."/>
            <person name="Ventosa A."/>
        </authorList>
    </citation>
    <scope>NUCLEOTIDE SEQUENCE [LARGE SCALE GENOMIC DNA]</scope>
    <source>
        <strain evidence="2 3">F13</strain>
    </source>
</reference>
<name>A0AAW4PX97_9EURY</name>
<keyword evidence="3" id="KW-1185">Reference proteome</keyword>
<comment type="caution">
    <text evidence="2">The sequence shown here is derived from an EMBL/GenBank/DDBJ whole genome shotgun (WGS) entry which is preliminary data.</text>
</comment>
<proteinExistence type="predicted"/>
<sequence>MRSDTVQALQTFLAEERPVEEEMVPAELDGSYCEKLVQPPSTCVIDGCVNEARVLEEDGQFLVRCYANSEHVEYVDKNDRQRYRPDFEAVLNDVAANLSLTPVDYTGDALPRYALVRTEENIDIAVLYGPNDYKKTIKDVLQRTIENGEPCLLLTPRGEISDIVELQSVYGTGYLAYAMPFQQVASTTQIQETLQTIVELHALNQQVITDRFGEDPNDFTVKADRNPSYILSELSQLKILRSNGEIRNGDGSRLEKISEAAFSHLFSVQPGFGGEDSVGEIEPDNLFYIQEDGSHGMIEYEPVLGVVDTKSGKVANFGQEKVDGKHEEYVKRARSYSFQSAAIAHIFVVANVRGKQEIKFYDRMQRHYDEDMYMVVLTVDAFLAIMAAYLSATLSNELSLDGGSFTRGVYPLFHRDTFNSAEYQYLREYTRSVGRSEEEQSEYEQDYDERSSLLVVTRDVVIAHLEQRIEGTGEIERLLETYLE</sequence>
<dbReference type="Proteomes" id="UP001430377">
    <property type="component" value="Unassembled WGS sequence"/>
</dbReference>